<dbReference type="InterPro" id="IPR012312">
    <property type="entry name" value="Hemerythrin-like"/>
</dbReference>
<dbReference type="Proteomes" id="UP000676246">
    <property type="component" value="Unassembled WGS sequence"/>
</dbReference>
<keyword evidence="3" id="KW-1185">Reference proteome</keyword>
<feature type="domain" description="Hemerythrin-like" evidence="1">
    <location>
        <begin position="19"/>
        <end position="157"/>
    </location>
</feature>
<dbReference type="Pfam" id="PF01814">
    <property type="entry name" value="Hemerythrin"/>
    <property type="match status" value="1"/>
</dbReference>
<evidence type="ECO:0000313" key="2">
    <source>
        <dbReference type="EMBL" id="MBQ0931011.1"/>
    </source>
</evidence>
<name>A0A940Y9B2_9BURK</name>
<gene>
    <name evidence="2" type="ORF">KAK03_10985</name>
</gene>
<sequence length="181" mass="20841">MAQALTPELQRQLQARLAPFEALDACHARVIEHLQVLNRLIDHLERHSVDPAARQMAGAVMRFFETEAHEHHRDEERTVFPPLLSGQDLELVRHVQRLQLDHGWLEEDWRELALQLSAVADGYSWYDLDALRAGVEVFTALYHDHIALEESLIYPQARLALSEEVDGLGRRLAEQRRAFIG</sequence>
<evidence type="ECO:0000313" key="3">
    <source>
        <dbReference type="Proteomes" id="UP000676246"/>
    </source>
</evidence>
<evidence type="ECO:0000259" key="1">
    <source>
        <dbReference type="Pfam" id="PF01814"/>
    </source>
</evidence>
<dbReference type="RefSeq" id="WP_210853993.1">
    <property type="nucleotide sequence ID" value="NZ_JAGQDD010000006.1"/>
</dbReference>
<comment type="caution">
    <text evidence="2">The sequence shown here is derived from an EMBL/GenBank/DDBJ whole genome shotgun (WGS) entry which is preliminary data.</text>
</comment>
<dbReference type="Gene3D" id="1.20.120.520">
    <property type="entry name" value="nmb1532 protein domain like"/>
    <property type="match status" value="1"/>
</dbReference>
<accession>A0A940Y9B2</accession>
<dbReference type="EMBL" id="JAGQDD010000006">
    <property type="protein sequence ID" value="MBQ0931011.1"/>
    <property type="molecule type" value="Genomic_DNA"/>
</dbReference>
<organism evidence="2 3">
    <name type="scientific">Ideonella alba</name>
    <dbReference type="NCBI Taxonomy" id="2824118"/>
    <lineage>
        <taxon>Bacteria</taxon>
        <taxon>Pseudomonadati</taxon>
        <taxon>Pseudomonadota</taxon>
        <taxon>Betaproteobacteria</taxon>
        <taxon>Burkholderiales</taxon>
        <taxon>Sphaerotilaceae</taxon>
        <taxon>Ideonella</taxon>
    </lineage>
</organism>
<dbReference type="AlphaFoldDB" id="A0A940Y9B2"/>
<proteinExistence type="predicted"/>
<reference evidence="2 3" key="1">
    <citation type="submission" date="2021-04" db="EMBL/GenBank/DDBJ databases">
        <title>The genome sequence of Ideonella sp. 3Y2.</title>
        <authorList>
            <person name="Liu Y."/>
        </authorList>
    </citation>
    <scope>NUCLEOTIDE SEQUENCE [LARGE SCALE GENOMIC DNA]</scope>
    <source>
        <strain evidence="2 3">3Y2</strain>
    </source>
</reference>
<protein>
    <submittedName>
        <fullName evidence="2">Hemerythrin domain-containing protein</fullName>
    </submittedName>
</protein>